<dbReference type="AlphaFoldDB" id="A0A2J6SVZ8"/>
<dbReference type="RefSeq" id="XP_024731843.1">
    <property type="nucleotide sequence ID" value="XM_024881116.1"/>
</dbReference>
<dbReference type="OrthoDB" id="3557394at2759"/>
<dbReference type="PANTHER" id="PTHR24148">
    <property type="entry name" value="ANKYRIN REPEAT DOMAIN-CONTAINING PROTEIN 39 HOMOLOG-RELATED"/>
    <property type="match status" value="1"/>
</dbReference>
<name>A0A2J6SVZ8_9HELO</name>
<feature type="domain" description="Heterokaryon incompatibility" evidence="1">
    <location>
        <begin position="3"/>
        <end position="116"/>
    </location>
</feature>
<dbReference type="InterPro" id="IPR052895">
    <property type="entry name" value="HetReg/Transcr_Mod"/>
</dbReference>
<dbReference type="GeneID" id="36589193"/>
<reference evidence="2 3" key="1">
    <citation type="submission" date="2016-04" db="EMBL/GenBank/DDBJ databases">
        <title>A degradative enzymes factory behind the ericoid mycorrhizal symbiosis.</title>
        <authorList>
            <consortium name="DOE Joint Genome Institute"/>
            <person name="Martino E."/>
            <person name="Morin E."/>
            <person name="Grelet G."/>
            <person name="Kuo A."/>
            <person name="Kohler A."/>
            <person name="Daghino S."/>
            <person name="Barry K."/>
            <person name="Choi C."/>
            <person name="Cichocki N."/>
            <person name="Clum A."/>
            <person name="Copeland A."/>
            <person name="Hainaut M."/>
            <person name="Haridas S."/>
            <person name="Labutti K."/>
            <person name="Lindquist E."/>
            <person name="Lipzen A."/>
            <person name="Khouja H.-R."/>
            <person name="Murat C."/>
            <person name="Ohm R."/>
            <person name="Olson A."/>
            <person name="Spatafora J."/>
            <person name="Veneault-Fourrey C."/>
            <person name="Henrissat B."/>
            <person name="Grigoriev I."/>
            <person name="Martin F."/>
            <person name="Perotto S."/>
        </authorList>
    </citation>
    <scope>NUCLEOTIDE SEQUENCE [LARGE SCALE GENOMIC DNA]</scope>
    <source>
        <strain evidence="2 3">E</strain>
    </source>
</reference>
<gene>
    <name evidence="2" type="ORF">K444DRAFT_617389</name>
</gene>
<keyword evidence="3" id="KW-1185">Reference proteome</keyword>
<dbReference type="STRING" id="1095630.A0A2J6SVZ8"/>
<dbReference type="InterPro" id="IPR010730">
    <property type="entry name" value="HET"/>
</dbReference>
<evidence type="ECO:0000313" key="3">
    <source>
        <dbReference type="Proteomes" id="UP000235371"/>
    </source>
</evidence>
<evidence type="ECO:0000313" key="2">
    <source>
        <dbReference type="EMBL" id="PMD54939.1"/>
    </source>
</evidence>
<dbReference type="InParanoid" id="A0A2J6SVZ8"/>
<dbReference type="Pfam" id="PF26639">
    <property type="entry name" value="Het-6_barrel"/>
    <property type="match status" value="1"/>
</dbReference>
<accession>A0A2J6SVZ8</accession>
<organism evidence="2 3">
    <name type="scientific">Hyaloscypha bicolor E</name>
    <dbReference type="NCBI Taxonomy" id="1095630"/>
    <lineage>
        <taxon>Eukaryota</taxon>
        <taxon>Fungi</taxon>
        <taxon>Dikarya</taxon>
        <taxon>Ascomycota</taxon>
        <taxon>Pezizomycotina</taxon>
        <taxon>Leotiomycetes</taxon>
        <taxon>Helotiales</taxon>
        <taxon>Hyaloscyphaceae</taxon>
        <taxon>Hyaloscypha</taxon>
        <taxon>Hyaloscypha bicolor</taxon>
    </lineage>
</organism>
<dbReference type="PANTHER" id="PTHR24148:SF78">
    <property type="entry name" value="HETEROKARYON INCOMPATIBILITY DOMAIN-CONTAINING PROTEIN"/>
    <property type="match status" value="1"/>
</dbReference>
<dbReference type="EMBL" id="KZ613856">
    <property type="protein sequence ID" value="PMD54939.1"/>
    <property type="molecule type" value="Genomic_DNA"/>
</dbReference>
<dbReference type="Proteomes" id="UP000235371">
    <property type="component" value="Unassembled WGS sequence"/>
</dbReference>
<evidence type="ECO:0000259" key="1">
    <source>
        <dbReference type="Pfam" id="PF06985"/>
    </source>
</evidence>
<sequence>MPVNPALHIALSHLCHPTEPRTLWIDALCINQEDLKEREEQVGQMRLVYNSARRVLVWLGEEDQNSGAAMSLIANIGGVDLKKLQHNSAFPRRAEWNALFALLQRPWWNRVWIIQEVTVGKSDPFVGCGNQWVPWSKFEELDQILGELEEIGAKVVEGIENPISRLRIIRAGTQGRLKTSWRNLFLLLRATNGCQTTDARDKVFALLGLSSEKDQSVIRPDYTKSAVEIYTAVAKHLIRSEESLNVLMYFKPSELPGLPSWVPDFNLSSASRTYVGETPGKGASADSKPVVDFLNDSKIKARGWILDEVQETSQEEYDAENPGISVSNFEKLARKTLSEVPTMKEEESLSEAFWRCLVADRTLNYEFPAPDSYGHLYSVFCGKVSVPDDFEHEISDSGARKDTYLHPLTSSMLSNLYKARFFITREGRLGFGPLDTRKGDLIVVLQGADVPFVVRECDNDGVYTILREAYVSGLMFGEMFERQSSLSFDRGYRDLVIC</sequence>
<protein>
    <recommendedName>
        <fullName evidence="1">Heterokaryon incompatibility domain-containing protein</fullName>
    </recommendedName>
</protein>
<dbReference type="Pfam" id="PF06985">
    <property type="entry name" value="HET"/>
    <property type="match status" value="1"/>
</dbReference>
<proteinExistence type="predicted"/>